<feature type="region of interest" description="Disordered" evidence="1">
    <location>
        <begin position="175"/>
        <end position="231"/>
    </location>
</feature>
<comment type="caution">
    <text evidence="2">The sequence shown here is derived from an EMBL/GenBank/DDBJ whole genome shotgun (WGS) entry which is preliminary data.</text>
</comment>
<dbReference type="Proteomes" id="UP001381693">
    <property type="component" value="Unassembled WGS sequence"/>
</dbReference>
<dbReference type="AlphaFoldDB" id="A0AAN8XDL2"/>
<feature type="compositionally biased region" description="Polar residues" evidence="1">
    <location>
        <begin position="16"/>
        <end position="28"/>
    </location>
</feature>
<evidence type="ECO:0000313" key="3">
    <source>
        <dbReference type="Proteomes" id="UP001381693"/>
    </source>
</evidence>
<sequence length="231" mass="25570">MYNLSNSGEEKRGNSVGENLTSQGNKNVNMKEKKIGPPRPKLTPVAGPQMKPLNRRVPEKRPSNMNELGQMKMKGVHLQDTSSNEARENSMKGVKNMETCKQENLTTHENNSLNTKEKKIGQPRPKPTPVVGPQKKPMNRRILDRIPASMNKSEQTNMKECVIVQAVSSYEACENSAKAHPAPCNSDKSPLKPRPIAKQMMSSPPYDSSVEKAINTEALKNDEGAKTPAVR</sequence>
<evidence type="ECO:0000256" key="1">
    <source>
        <dbReference type="SAM" id="MobiDB-lite"/>
    </source>
</evidence>
<gene>
    <name evidence="2" type="ORF">SK128_003005</name>
</gene>
<dbReference type="EMBL" id="JAXCGZ010006741">
    <property type="protein sequence ID" value="KAK7079563.1"/>
    <property type="molecule type" value="Genomic_DNA"/>
</dbReference>
<proteinExistence type="predicted"/>
<accession>A0AAN8XDL2</accession>
<feature type="region of interest" description="Disordered" evidence="1">
    <location>
        <begin position="1"/>
        <end position="154"/>
    </location>
</feature>
<feature type="compositionally biased region" description="Polar residues" evidence="1">
    <location>
        <begin position="102"/>
        <end position="114"/>
    </location>
</feature>
<organism evidence="2 3">
    <name type="scientific">Halocaridina rubra</name>
    <name type="common">Hawaiian red shrimp</name>
    <dbReference type="NCBI Taxonomy" id="373956"/>
    <lineage>
        <taxon>Eukaryota</taxon>
        <taxon>Metazoa</taxon>
        <taxon>Ecdysozoa</taxon>
        <taxon>Arthropoda</taxon>
        <taxon>Crustacea</taxon>
        <taxon>Multicrustacea</taxon>
        <taxon>Malacostraca</taxon>
        <taxon>Eumalacostraca</taxon>
        <taxon>Eucarida</taxon>
        <taxon>Decapoda</taxon>
        <taxon>Pleocyemata</taxon>
        <taxon>Caridea</taxon>
        <taxon>Atyoidea</taxon>
        <taxon>Atyidae</taxon>
        <taxon>Halocaridina</taxon>
    </lineage>
</organism>
<evidence type="ECO:0000313" key="2">
    <source>
        <dbReference type="EMBL" id="KAK7079563.1"/>
    </source>
</evidence>
<name>A0AAN8XDL2_HALRR</name>
<protein>
    <submittedName>
        <fullName evidence="2">Uncharacterized protein</fullName>
    </submittedName>
</protein>
<feature type="non-terminal residue" evidence="2">
    <location>
        <position position="231"/>
    </location>
</feature>
<reference evidence="2 3" key="1">
    <citation type="submission" date="2023-11" db="EMBL/GenBank/DDBJ databases">
        <title>Halocaridina rubra genome assembly.</title>
        <authorList>
            <person name="Smith C."/>
        </authorList>
    </citation>
    <scope>NUCLEOTIDE SEQUENCE [LARGE SCALE GENOMIC DNA]</scope>
    <source>
        <strain evidence="2">EP-1</strain>
        <tissue evidence="2">Whole</tissue>
    </source>
</reference>
<keyword evidence="3" id="KW-1185">Reference proteome</keyword>